<sequence>MNSISSCLEAESRAVTRKRSLRHNRSFSLSSVSMRISTLSSTFLMKPMVLSGPMTHGSLNTILERDFRASRLVLEYSRL</sequence>
<gene>
    <name evidence="1" type="ORF">SMTD_LOCUS14891</name>
</gene>
<dbReference type="Proteomes" id="UP000269396">
    <property type="component" value="Unassembled WGS sequence"/>
</dbReference>
<evidence type="ECO:0000313" key="1">
    <source>
        <dbReference type="EMBL" id="VDP67094.1"/>
    </source>
</evidence>
<proteinExistence type="predicted"/>
<dbReference type="EMBL" id="UZAL01035175">
    <property type="protein sequence ID" value="VDP67094.1"/>
    <property type="molecule type" value="Genomic_DNA"/>
</dbReference>
<evidence type="ECO:0000313" key="2">
    <source>
        <dbReference type="Proteomes" id="UP000269396"/>
    </source>
</evidence>
<keyword evidence="2" id="KW-1185">Reference proteome</keyword>
<protein>
    <submittedName>
        <fullName evidence="1">Uncharacterized protein</fullName>
    </submittedName>
</protein>
<organism evidence="1 2">
    <name type="scientific">Schistosoma mattheei</name>
    <dbReference type="NCBI Taxonomy" id="31246"/>
    <lineage>
        <taxon>Eukaryota</taxon>
        <taxon>Metazoa</taxon>
        <taxon>Spiralia</taxon>
        <taxon>Lophotrochozoa</taxon>
        <taxon>Platyhelminthes</taxon>
        <taxon>Trematoda</taxon>
        <taxon>Digenea</taxon>
        <taxon>Strigeidida</taxon>
        <taxon>Schistosomatoidea</taxon>
        <taxon>Schistosomatidae</taxon>
        <taxon>Schistosoma</taxon>
    </lineage>
</organism>
<dbReference type="AlphaFoldDB" id="A0A3P8G992"/>
<name>A0A3P8G992_9TREM</name>
<reference evidence="1 2" key="1">
    <citation type="submission" date="2018-11" db="EMBL/GenBank/DDBJ databases">
        <authorList>
            <consortium name="Pathogen Informatics"/>
        </authorList>
    </citation>
    <scope>NUCLEOTIDE SEQUENCE [LARGE SCALE GENOMIC DNA]</scope>
    <source>
        <strain>Denwood</strain>
        <strain evidence="2">Zambia</strain>
    </source>
</reference>
<accession>A0A3P8G992</accession>